<reference evidence="1 2" key="1">
    <citation type="submission" date="2021-03" db="EMBL/GenBank/DDBJ databases">
        <title>Genomic Encyclopedia of Type Strains, Phase IV (KMG-IV): sequencing the most valuable type-strain genomes for metagenomic binning, comparative biology and taxonomic classification.</title>
        <authorList>
            <person name="Goeker M."/>
        </authorList>
    </citation>
    <scope>NUCLEOTIDE SEQUENCE [LARGE SCALE GENOMIC DNA]</scope>
    <source>
        <strain evidence="1 2">DSM 24004</strain>
    </source>
</reference>
<evidence type="ECO:0008006" key="3">
    <source>
        <dbReference type="Google" id="ProtNLM"/>
    </source>
</evidence>
<evidence type="ECO:0000313" key="2">
    <source>
        <dbReference type="Proteomes" id="UP001519342"/>
    </source>
</evidence>
<dbReference type="SUPFAM" id="SSF52540">
    <property type="entry name" value="P-loop containing nucleoside triphosphate hydrolases"/>
    <property type="match status" value="1"/>
</dbReference>
<comment type="caution">
    <text evidence="1">The sequence shown here is derived from an EMBL/GenBank/DDBJ whole genome shotgun (WGS) entry which is preliminary data.</text>
</comment>
<name>A0ABS4GA49_9FIRM</name>
<sequence>MKIELSKPNYIYLKIIPSTSIRNNDTYKILQAIQSIYKPFLNRFTFYDYKQILNKTLPDTIKFELPCKVSYMIYISKKTVEFYFIVDERYKGVLKEALSRVWSSVTIFSVDKLPKFSSDSMYKQLVYAKEDALSLNVDRRDNDLISNNLNIIDTLQQGDKVGIFYNFIPTNQYTWRATFKNTVEKYKKGIPVDNNKINVVYAFKSIFNELYSTVNMFNTKPSINISSNNELSKTTQNKGSEFIINTQIALIGDSHNKLNTINNLRSLANSFRSIDEDNYLKYKSTKKFNYIDLNIGTELNKCSTKECGNFLSLPGRELLERFEIEHINTLEVEVPEELRTGYIRLGCNTFKGNAIATTMSKDKNLANLGLVALGPQGCGKSTYFANYCKDVITAGESLIVIDFIKNCELSEEIKNVVPKNKLIELDLSKQENMQSFSFNEVANFNPRTGYERLEVANMQTQLLIAFIDAINIDQKLSPRMRRSLAAAANIVFIHSGMSMRNVYECLSNHRKRLEYIAMVPEDMKLYLEDDIFNLDDMNEVDGKTGEISGTKTSKSDFILDRINLLMEDIKLKYMFNKPMDSNIDFIKSMDQGKIILIKIPDSKYPTVTHKNILTTFFVSKIWLASQLRGGMYKEPKRTHIIIDEVFQAPTAEFILKDVLVQARKFQTKFIFSAHYLSQIDTIKEALKASGSSYMLMQGTDKKNFEELKEDLAPFELQDLLNLKRYNSLNLIKTSNGYAKFITALPKPI</sequence>
<accession>A0ABS4GA49</accession>
<dbReference type="RefSeq" id="WP_209510316.1">
    <property type="nucleotide sequence ID" value="NZ_JAGGKS010000001.1"/>
</dbReference>
<protein>
    <recommendedName>
        <fullName evidence="3">AAA-like domain protein</fullName>
    </recommendedName>
</protein>
<keyword evidence="2" id="KW-1185">Reference proteome</keyword>
<dbReference type="Proteomes" id="UP001519342">
    <property type="component" value="Unassembled WGS sequence"/>
</dbReference>
<evidence type="ECO:0000313" key="1">
    <source>
        <dbReference type="EMBL" id="MBP1924566.1"/>
    </source>
</evidence>
<dbReference type="InterPro" id="IPR027417">
    <property type="entry name" value="P-loop_NTPase"/>
</dbReference>
<proteinExistence type="predicted"/>
<organism evidence="1 2">
    <name type="scientific">Sedimentibacter acidaminivorans</name>
    <dbReference type="NCBI Taxonomy" id="913099"/>
    <lineage>
        <taxon>Bacteria</taxon>
        <taxon>Bacillati</taxon>
        <taxon>Bacillota</taxon>
        <taxon>Tissierellia</taxon>
        <taxon>Sedimentibacter</taxon>
    </lineage>
</organism>
<dbReference type="EMBL" id="JAGGKS010000001">
    <property type="protein sequence ID" value="MBP1924566.1"/>
    <property type="molecule type" value="Genomic_DNA"/>
</dbReference>
<gene>
    <name evidence="1" type="ORF">J2Z76_000419</name>
</gene>